<keyword evidence="4 5" id="KW-0472">Membrane</keyword>
<evidence type="ECO:0000313" key="6">
    <source>
        <dbReference type="Proteomes" id="UP000887565"/>
    </source>
</evidence>
<feature type="transmembrane region" description="Helical" evidence="5">
    <location>
        <begin position="12"/>
        <end position="37"/>
    </location>
</feature>
<dbReference type="AlphaFoldDB" id="A0A915IY17"/>
<evidence type="ECO:0000256" key="4">
    <source>
        <dbReference type="ARBA" id="ARBA00023136"/>
    </source>
</evidence>
<evidence type="ECO:0000256" key="5">
    <source>
        <dbReference type="SAM" id="Phobius"/>
    </source>
</evidence>
<evidence type="ECO:0000256" key="3">
    <source>
        <dbReference type="ARBA" id="ARBA00022989"/>
    </source>
</evidence>
<keyword evidence="6" id="KW-1185">Reference proteome</keyword>
<comment type="subcellular location">
    <subcellularLocation>
        <location evidence="1">Membrane</location>
    </subcellularLocation>
</comment>
<dbReference type="Proteomes" id="UP000887565">
    <property type="component" value="Unplaced"/>
</dbReference>
<sequence>MMDNETSIQQYIIGGLYLLMSGAGFVGNGICCATLIIKKLHQKNSAYFFMANQCVADILCLLGVGMYVGLVLIFGQMPNIHRIMSMCFQVGWWTSGYFSIGLATTRLFSLKYNEQYLQETYFFAVVTWLCPFFLSFTFALHPTPINGVFRDKFTTGIFVTDTMSRILFCFNFLHDFVVSNAILVINTLTGLFVRKVSVQVASSLQHTQTRSLEIKLFAQCLTTTSILMVICYIYCVVYFVGYTLDVIEFFIFHFGWILYHSICPFVYLMTNGELRNLVKQILSSTE</sequence>
<feature type="transmembrane region" description="Helical" evidence="5">
    <location>
        <begin position="58"/>
        <end position="78"/>
    </location>
</feature>
<dbReference type="GO" id="GO:0004930">
    <property type="term" value="F:G protein-coupled receptor activity"/>
    <property type="evidence" value="ECO:0007669"/>
    <property type="project" value="InterPro"/>
</dbReference>
<dbReference type="PANTHER" id="PTHR23017">
    <property type="entry name" value="SERPENTINE RECEPTOR, CLASS X"/>
    <property type="match status" value="1"/>
</dbReference>
<dbReference type="GO" id="GO:0016020">
    <property type="term" value="C:membrane"/>
    <property type="evidence" value="ECO:0007669"/>
    <property type="project" value="UniProtKB-SubCell"/>
</dbReference>
<dbReference type="SMART" id="SM01381">
    <property type="entry name" value="7TM_GPCR_Srsx"/>
    <property type="match status" value="1"/>
</dbReference>
<dbReference type="Gene3D" id="1.20.1070.10">
    <property type="entry name" value="Rhodopsin 7-helix transmembrane proteins"/>
    <property type="match status" value="1"/>
</dbReference>
<reference evidence="7" key="1">
    <citation type="submission" date="2022-11" db="UniProtKB">
        <authorList>
            <consortium name="WormBaseParasite"/>
        </authorList>
    </citation>
    <scope>IDENTIFICATION</scope>
</reference>
<accession>A0A915IY17</accession>
<proteinExistence type="predicted"/>
<dbReference type="SUPFAM" id="SSF81321">
    <property type="entry name" value="Family A G protein-coupled receptor-like"/>
    <property type="match status" value="1"/>
</dbReference>
<dbReference type="InterPro" id="IPR000276">
    <property type="entry name" value="GPCR_Rhodpsn"/>
</dbReference>
<keyword evidence="3 5" id="KW-1133">Transmembrane helix</keyword>
<protein>
    <submittedName>
        <fullName evidence="7">Taste receptor type 2</fullName>
    </submittedName>
</protein>
<feature type="transmembrane region" description="Helical" evidence="5">
    <location>
        <begin position="246"/>
        <end position="269"/>
    </location>
</feature>
<keyword evidence="2 5" id="KW-0812">Transmembrane</keyword>
<dbReference type="WBParaSite" id="nRc.2.0.1.t18642-RA">
    <property type="protein sequence ID" value="nRc.2.0.1.t18642-RA"/>
    <property type="gene ID" value="nRc.2.0.1.g18642"/>
</dbReference>
<evidence type="ECO:0000313" key="7">
    <source>
        <dbReference type="WBParaSite" id="nRc.2.0.1.t18642-RA"/>
    </source>
</evidence>
<organism evidence="6 7">
    <name type="scientific">Romanomermis culicivorax</name>
    <name type="common">Nematode worm</name>
    <dbReference type="NCBI Taxonomy" id="13658"/>
    <lineage>
        <taxon>Eukaryota</taxon>
        <taxon>Metazoa</taxon>
        <taxon>Ecdysozoa</taxon>
        <taxon>Nematoda</taxon>
        <taxon>Enoplea</taxon>
        <taxon>Dorylaimia</taxon>
        <taxon>Mermithida</taxon>
        <taxon>Mermithoidea</taxon>
        <taxon>Mermithidae</taxon>
        <taxon>Romanomermis</taxon>
    </lineage>
</organism>
<feature type="transmembrane region" description="Helical" evidence="5">
    <location>
        <begin position="121"/>
        <end position="140"/>
    </location>
</feature>
<name>A0A915IY17_ROMCU</name>
<evidence type="ECO:0000256" key="2">
    <source>
        <dbReference type="ARBA" id="ARBA00022692"/>
    </source>
</evidence>
<dbReference type="PANTHER" id="PTHR23017:SF3">
    <property type="entry name" value="G-PROTEIN COUPLED RECEPTORS FAMILY 1 PROFILE DOMAIN-CONTAINING PROTEIN"/>
    <property type="match status" value="1"/>
</dbReference>
<feature type="transmembrane region" description="Helical" evidence="5">
    <location>
        <begin position="214"/>
        <end position="240"/>
    </location>
</feature>
<feature type="transmembrane region" description="Helical" evidence="5">
    <location>
        <begin position="172"/>
        <end position="193"/>
    </location>
</feature>
<evidence type="ECO:0000256" key="1">
    <source>
        <dbReference type="ARBA" id="ARBA00004370"/>
    </source>
</evidence>
<feature type="transmembrane region" description="Helical" evidence="5">
    <location>
        <begin position="90"/>
        <end position="109"/>
    </location>
</feature>